<keyword evidence="13" id="KW-1185">Reference proteome</keyword>
<keyword evidence="9" id="KW-0411">Iron-sulfur</keyword>
<dbReference type="GO" id="GO:0051536">
    <property type="term" value="F:iron-sulfur cluster binding"/>
    <property type="evidence" value="ECO:0007669"/>
    <property type="project" value="UniProtKB-KW"/>
</dbReference>
<dbReference type="Gene3D" id="3.20.20.70">
    <property type="entry name" value="Aldolase class I"/>
    <property type="match status" value="1"/>
</dbReference>
<evidence type="ECO:0000256" key="2">
    <source>
        <dbReference type="ARBA" id="ARBA00001966"/>
    </source>
</evidence>
<evidence type="ECO:0000256" key="1">
    <source>
        <dbReference type="ARBA" id="ARBA00001917"/>
    </source>
</evidence>
<comment type="caution">
    <text evidence="12">The sequence shown here is derived from an EMBL/GenBank/DDBJ whole genome shotgun (WGS) entry which is preliminary data.</text>
</comment>
<dbReference type="GO" id="GO:0016491">
    <property type="term" value="F:oxidoreductase activity"/>
    <property type="evidence" value="ECO:0007669"/>
    <property type="project" value="UniProtKB-KW"/>
</dbReference>
<dbReference type="CDD" id="cd02803">
    <property type="entry name" value="OYE_like_FMN_family"/>
    <property type="match status" value="1"/>
</dbReference>
<keyword evidence="4" id="KW-0285">Flavoprotein</keyword>
<dbReference type="PRINTS" id="PR00368">
    <property type="entry name" value="FADPNR"/>
</dbReference>
<comment type="cofactor">
    <cofactor evidence="2">
        <name>[4Fe-4S] cluster</name>
        <dbReference type="ChEBI" id="CHEBI:49883"/>
    </cofactor>
</comment>
<dbReference type="PANTHER" id="PTHR42917">
    <property type="entry name" value="2,4-DIENOYL-COA REDUCTASE"/>
    <property type="match status" value="1"/>
</dbReference>
<name>A0A6N7UXJ2_9FIRM</name>
<evidence type="ECO:0000313" key="12">
    <source>
        <dbReference type="EMBL" id="MSR93035.1"/>
    </source>
</evidence>
<feature type="domain" description="FAD/NAD(P)-binding" evidence="11">
    <location>
        <begin position="380"/>
        <end position="615"/>
    </location>
</feature>
<dbReference type="InterPro" id="IPR023753">
    <property type="entry name" value="FAD/NAD-binding_dom"/>
</dbReference>
<keyword evidence="5" id="KW-0288">FMN</keyword>
<dbReference type="RefSeq" id="WP_154475713.1">
    <property type="nucleotide sequence ID" value="NZ_VULY01000018.1"/>
</dbReference>
<reference evidence="12 13" key="1">
    <citation type="submission" date="2019-08" db="EMBL/GenBank/DDBJ databases">
        <title>In-depth cultivation of the pig gut microbiome towards novel bacterial diversity and tailored functional studies.</title>
        <authorList>
            <person name="Wylensek D."/>
            <person name="Hitch T.C.A."/>
            <person name="Clavel T."/>
        </authorList>
    </citation>
    <scope>NUCLEOTIDE SEQUENCE [LARGE SCALE GENOMIC DNA]</scope>
    <source>
        <strain evidence="12 13">68-1-5</strain>
    </source>
</reference>
<dbReference type="GO" id="GO:0010181">
    <property type="term" value="F:FMN binding"/>
    <property type="evidence" value="ECO:0007669"/>
    <property type="project" value="InterPro"/>
</dbReference>
<keyword evidence="8" id="KW-0408">Iron</keyword>
<dbReference type="SUPFAM" id="SSF51905">
    <property type="entry name" value="FAD/NAD(P)-binding domain"/>
    <property type="match status" value="1"/>
</dbReference>
<dbReference type="EMBL" id="VULY01000018">
    <property type="protein sequence ID" value="MSR93035.1"/>
    <property type="molecule type" value="Genomic_DNA"/>
</dbReference>
<keyword evidence="7" id="KW-0560">Oxidoreductase</keyword>
<comment type="cofactor">
    <cofactor evidence="1">
        <name>FMN</name>
        <dbReference type="ChEBI" id="CHEBI:58210"/>
    </cofactor>
</comment>
<sequence>MKFQEMFSPIQIGNMTVKNRFVVPPMGNNFANTDGTWSEQSKAYYAERAKGQFGLITIEATVVHDKAKGGPRKPCLYSDHSIESLRRITDACHAEGAKVSVQLQNAGPEGNAKNAGAPIQAATAIPSVYGKDMPVEVPTEEVYQLVKGYGQAARRAMEGGADAVEIHMAHGYLVNSFLSPRTNKRVDEFGGSFENRMRFPRLIIEEIRKEVGDRIAVLARINCSDEVAGGLDVHDSAAIAAYLEDCGLDALHVSRAVHIKDEYMWAPTAVHGGFSADLVSEIKRAVSIPVITVGRFTEPQFAELMIREGRADLVAFGRQSLADPHMPRKAQEEKLDDMIPCIACLQGCVANMYQGQPICCLTNPFLGHEENGFQKAETSKKVLVIGGGVGGLCAAFVAAERGHQVTLCEQTEKLGGNMRLAAYPPGKGDITNMVRSYIVRCEKAGVRILKNQEVTSEFIREQKPDAVIIATGAKTLILPIEGIEDPAIIHGSDLLDGKRTAGKKVLVVGGGMVGCEIAAFLGEQQHEVSIIEFRDKMGADMISEHRKFVMKDFDEYGIREIVNAKVCRFFRDGVEYETPDGIRKAERGYDSVILSMGFRNYNPFAEQLEEQGCECYVIGDAVRARRALDATREAYEAAMNL</sequence>
<dbReference type="Gene3D" id="3.40.50.720">
    <property type="entry name" value="NAD(P)-binding Rossmann-like Domain"/>
    <property type="match status" value="1"/>
</dbReference>
<dbReference type="InterPro" id="IPR036188">
    <property type="entry name" value="FAD/NAD-bd_sf"/>
</dbReference>
<dbReference type="PRINTS" id="PR00469">
    <property type="entry name" value="PNDRDTASEII"/>
</dbReference>
<proteinExistence type="inferred from homology"/>
<dbReference type="InterPro" id="IPR001155">
    <property type="entry name" value="OxRdtase_FMN_N"/>
</dbReference>
<comment type="similarity">
    <text evidence="3">In the N-terminal section; belongs to the NADH:flavin oxidoreductase/NADH oxidase family.</text>
</comment>
<dbReference type="SUPFAM" id="SSF51395">
    <property type="entry name" value="FMN-linked oxidoreductases"/>
    <property type="match status" value="1"/>
</dbReference>
<dbReference type="Pfam" id="PF00724">
    <property type="entry name" value="Oxidored_FMN"/>
    <property type="match status" value="1"/>
</dbReference>
<evidence type="ECO:0000256" key="6">
    <source>
        <dbReference type="ARBA" id="ARBA00022723"/>
    </source>
</evidence>
<evidence type="ECO:0000256" key="8">
    <source>
        <dbReference type="ARBA" id="ARBA00023004"/>
    </source>
</evidence>
<gene>
    <name evidence="12" type="ORF">FYJ34_01750</name>
</gene>
<dbReference type="Pfam" id="PF07992">
    <property type="entry name" value="Pyr_redox_2"/>
    <property type="match status" value="1"/>
</dbReference>
<evidence type="ECO:0000259" key="10">
    <source>
        <dbReference type="Pfam" id="PF00724"/>
    </source>
</evidence>
<accession>A0A6N7UXJ2</accession>
<evidence type="ECO:0000256" key="5">
    <source>
        <dbReference type="ARBA" id="ARBA00022643"/>
    </source>
</evidence>
<dbReference type="InterPro" id="IPR051793">
    <property type="entry name" value="NADH:flavin_oxidoreductase"/>
</dbReference>
<dbReference type="AlphaFoldDB" id="A0A6N7UXJ2"/>
<evidence type="ECO:0000256" key="7">
    <source>
        <dbReference type="ARBA" id="ARBA00023002"/>
    </source>
</evidence>
<evidence type="ECO:0000313" key="13">
    <source>
        <dbReference type="Proteomes" id="UP000434409"/>
    </source>
</evidence>
<evidence type="ECO:0000256" key="4">
    <source>
        <dbReference type="ARBA" id="ARBA00022630"/>
    </source>
</evidence>
<evidence type="ECO:0000259" key="11">
    <source>
        <dbReference type="Pfam" id="PF07992"/>
    </source>
</evidence>
<evidence type="ECO:0000256" key="3">
    <source>
        <dbReference type="ARBA" id="ARBA00011048"/>
    </source>
</evidence>
<dbReference type="Proteomes" id="UP000434409">
    <property type="component" value="Unassembled WGS sequence"/>
</dbReference>
<dbReference type="Gene3D" id="3.50.50.60">
    <property type="entry name" value="FAD/NAD(P)-binding domain"/>
    <property type="match status" value="1"/>
</dbReference>
<protein>
    <submittedName>
        <fullName evidence="12">NAD(P)-binding protein</fullName>
    </submittedName>
</protein>
<keyword evidence="6" id="KW-0479">Metal-binding</keyword>
<dbReference type="GO" id="GO:0046872">
    <property type="term" value="F:metal ion binding"/>
    <property type="evidence" value="ECO:0007669"/>
    <property type="project" value="UniProtKB-KW"/>
</dbReference>
<dbReference type="PANTHER" id="PTHR42917:SF2">
    <property type="entry name" value="2,4-DIENOYL-COA REDUCTASE [(2E)-ENOYL-COA-PRODUCING]"/>
    <property type="match status" value="1"/>
</dbReference>
<evidence type="ECO:0000256" key="9">
    <source>
        <dbReference type="ARBA" id="ARBA00023014"/>
    </source>
</evidence>
<feature type="domain" description="NADH:flavin oxidoreductase/NADH oxidase N-terminal" evidence="10">
    <location>
        <begin position="5"/>
        <end position="334"/>
    </location>
</feature>
<dbReference type="InterPro" id="IPR013785">
    <property type="entry name" value="Aldolase_TIM"/>
</dbReference>
<organism evidence="12 13">
    <name type="scientific">Suipraeoptans intestinalis</name>
    <dbReference type="NCBI Taxonomy" id="2606628"/>
    <lineage>
        <taxon>Bacteria</taxon>
        <taxon>Bacillati</taxon>
        <taxon>Bacillota</taxon>
        <taxon>Clostridia</taxon>
        <taxon>Lachnospirales</taxon>
        <taxon>Lachnospiraceae</taxon>
        <taxon>Suipraeoptans</taxon>
    </lineage>
</organism>